<keyword evidence="2" id="KW-0028">Amino-acid biosynthesis</keyword>
<feature type="domain" description="Pyruvate carboxyltransferase" evidence="5">
    <location>
        <begin position="1"/>
        <end position="61"/>
    </location>
</feature>
<name>A0AAV5AFU0_9AGAM</name>
<evidence type="ECO:0000256" key="1">
    <source>
        <dbReference type="ARBA" id="ARBA00012973"/>
    </source>
</evidence>
<dbReference type="SUPFAM" id="SSF51569">
    <property type="entry name" value="Aldolase"/>
    <property type="match status" value="1"/>
</dbReference>
<evidence type="ECO:0000259" key="5">
    <source>
        <dbReference type="PROSITE" id="PS50991"/>
    </source>
</evidence>
<dbReference type="PANTHER" id="PTHR46911">
    <property type="match status" value="1"/>
</dbReference>
<dbReference type="InterPro" id="IPR000891">
    <property type="entry name" value="PYR_CT"/>
</dbReference>
<dbReference type="SUPFAM" id="SSF89000">
    <property type="entry name" value="post-HMGL domain-like"/>
    <property type="match status" value="2"/>
</dbReference>
<dbReference type="GO" id="GO:0009098">
    <property type="term" value="P:L-leucine biosynthetic process"/>
    <property type="evidence" value="ECO:0007669"/>
    <property type="project" value="InterPro"/>
</dbReference>
<evidence type="ECO:0000256" key="4">
    <source>
        <dbReference type="ARBA" id="ARBA00023304"/>
    </source>
</evidence>
<dbReference type="InterPro" id="IPR013709">
    <property type="entry name" value="2-isopropylmalate_synth_dimer"/>
</dbReference>
<dbReference type="PANTHER" id="PTHR46911:SF1">
    <property type="entry name" value="2-ISOPROPYLMALATE SYNTHASE"/>
    <property type="match status" value="1"/>
</dbReference>
<dbReference type="Gene3D" id="3.20.20.70">
    <property type="entry name" value="Aldolase class I"/>
    <property type="match status" value="1"/>
</dbReference>
<reference evidence="6" key="1">
    <citation type="submission" date="2021-10" db="EMBL/GenBank/DDBJ databases">
        <title>De novo Genome Assembly of Clathrus columnatus (Basidiomycota, Fungi) Using Illumina and Nanopore Sequence Data.</title>
        <authorList>
            <person name="Ogiso-Tanaka E."/>
            <person name="Itagaki H."/>
            <person name="Hosoya T."/>
            <person name="Hosaka K."/>
        </authorList>
    </citation>
    <scope>NUCLEOTIDE SEQUENCE</scope>
    <source>
        <strain evidence="6">MO-923</strain>
    </source>
</reference>
<dbReference type="Pfam" id="PF22615">
    <property type="entry name" value="IPMS_D2"/>
    <property type="match status" value="1"/>
</dbReference>
<dbReference type="PROSITE" id="PS50991">
    <property type="entry name" value="PYR_CT"/>
    <property type="match status" value="1"/>
</dbReference>
<dbReference type="AlphaFoldDB" id="A0AAV5AFU0"/>
<dbReference type="SMART" id="SM00917">
    <property type="entry name" value="LeuA_dimer"/>
    <property type="match status" value="2"/>
</dbReference>
<keyword evidence="4" id="KW-0100">Branched-chain amino acid biosynthesis</keyword>
<dbReference type="EC" id="2.3.3.13" evidence="1"/>
<dbReference type="InterPro" id="IPR054692">
    <property type="entry name" value="LeuA-like_post-cat"/>
</dbReference>
<keyword evidence="3" id="KW-0808">Transferase</keyword>
<dbReference type="InterPro" id="IPR036230">
    <property type="entry name" value="LeuA_allosteric_dom_sf"/>
</dbReference>
<evidence type="ECO:0000313" key="6">
    <source>
        <dbReference type="EMBL" id="GJJ12522.1"/>
    </source>
</evidence>
<organism evidence="6 7">
    <name type="scientific">Clathrus columnatus</name>
    <dbReference type="NCBI Taxonomy" id="1419009"/>
    <lineage>
        <taxon>Eukaryota</taxon>
        <taxon>Fungi</taxon>
        <taxon>Dikarya</taxon>
        <taxon>Basidiomycota</taxon>
        <taxon>Agaricomycotina</taxon>
        <taxon>Agaricomycetes</taxon>
        <taxon>Phallomycetidae</taxon>
        <taxon>Phallales</taxon>
        <taxon>Clathraceae</taxon>
        <taxon>Clathrus</taxon>
    </lineage>
</organism>
<dbReference type="GO" id="GO:0005739">
    <property type="term" value="C:mitochondrion"/>
    <property type="evidence" value="ECO:0007669"/>
    <property type="project" value="TreeGrafter"/>
</dbReference>
<dbReference type="Pfam" id="PF00682">
    <property type="entry name" value="HMGL-like"/>
    <property type="match status" value="1"/>
</dbReference>
<dbReference type="SUPFAM" id="SSF110921">
    <property type="entry name" value="2-isopropylmalate synthase LeuA, allosteric (dimerisation) domain"/>
    <property type="match status" value="2"/>
</dbReference>
<dbReference type="EMBL" id="BPWL01000007">
    <property type="protein sequence ID" value="GJJ12522.1"/>
    <property type="molecule type" value="Genomic_DNA"/>
</dbReference>
<dbReference type="Gene3D" id="3.30.160.270">
    <property type="match status" value="2"/>
</dbReference>
<gene>
    <name evidence="6" type="ORF">Clacol_006765</name>
</gene>
<accession>A0AAV5AFU0</accession>
<dbReference type="Proteomes" id="UP001050691">
    <property type="component" value="Unassembled WGS sequence"/>
</dbReference>
<evidence type="ECO:0000313" key="7">
    <source>
        <dbReference type="Proteomes" id="UP001050691"/>
    </source>
</evidence>
<evidence type="ECO:0000256" key="3">
    <source>
        <dbReference type="ARBA" id="ARBA00022679"/>
    </source>
</evidence>
<protein>
    <recommendedName>
        <fullName evidence="1">2-isopropylmalate synthase</fullName>
        <ecNumber evidence="1">2.3.3.13</ecNumber>
    </recommendedName>
</protein>
<keyword evidence="7" id="KW-1185">Reference proteome</keyword>
<dbReference type="GO" id="GO:0003852">
    <property type="term" value="F:2-isopropylmalate synthase activity"/>
    <property type="evidence" value="ECO:0007669"/>
    <property type="project" value="UniProtKB-EC"/>
</dbReference>
<comment type="caution">
    <text evidence="6">The sequence shown here is derived from an EMBL/GenBank/DDBJ whole genome shotgun (WGS) entry which is preliminary data.</text>
</comment>
<sequence>MTEKIGTATAATELALMAGADRVEGCIFGNGERTGNVDLANLALNLYTQGISPLLDFSDIQSVIETVTACNDLPVHPRHPYAGELVFTAFSGSHQDAIKKGFEAQFERHRKAALQGEMQYWDIPYLPIDPADIGCTYEAVIRVNSQSGKGGIAYLVKQALGLDMPRKMQINFYQTVQAIADREAREMTIEDITTAFRRTYKFGGGKFSGRISLRSFIISELQSMGIGEGLNSDADENSIHEKRFDGTLLVDGVPRIVRGDGNGPLSALLDALKCHLGLDFAIREYSEHSIGEGTSVKAASYVELVKESDKTKGPIHSIGFWGVGIDADIASSGLRAVLSAVNSAIGDQSLPELKPDVIFNMKSQPADVSHAILYTLSLELPRRLQSSFFEHVQRAAREEDKILSLQDISNLFIHTYRFGILGRVELKSFKLTTTDEGRKTIIASMSIDRQTRTVEGSGNGPLSAFLAAIQTQLPQDTILSVRDFSEHSLGEGSETNAASYVELQQIVHDKKYASWGVALDGDITRSTLVAAVSAINGFDLSFTPLS</sequence>
<dbReference type="Pfam" id="PF08502">
    <property type="entry name" value="LeuA_dimer"/>
    <property type="match status" value="2"/>
</dbReference>
<proteinExistence type="predicted"/>
<evidence type="ECO:0000256" key="2">
    <source>
        <dbReference type="ARBA" id="ARBA00022605"/>
    </source>
</evidence>
<dbReference type="InterPro" id="IPR013785">
    <property type="entry name" value="Aldolase_TIM"/>
</dbReference>